<dbReference type="Pfam" id="PF12669">
    <property type="entry name" value="FeoB_associated"/>
    <property type="match status" value="1"/>
</dbReference>
<reference evidence="1 4" key="2">
    <citation type="submission" date="2023-06" db="EMBL/GenBank/DDBJ databases">
        <title>Acute promotion of culturable opportunistic pathogens and persistent increase of antibiotic resistance following antibiotic exposure in mouse gut microbiota.</title>
        <authorList>
            <person name="Li L."/>
            <person name="Wang B."/>
            <person name="Sun Y."/>
            <person name="Wang M."/>
            <person name="Xu H."/>
        </authorList>
    </citation>
    <scope>NUCLEOTIDE SEQUENCE [LARGE SCALE GENOMIC DNA]</scope>
    <source>
        <strain evidence="1 4">CRI2_2</strain>
    </source>
</reference>
<reference evidence="2 3" key="1">
    <citation type="submission" date="2018-06" db="EMBL/GenBank/DDBJ databases">
        <authorList>
            <consortium name="Pathogen Informatics"/>
            <person name="Doyle S."/>
        </authorList>
    </citation>
    <scope>NUCLEOTIDE SEQUENCE [LARGE SCALE GENOMIC DNA]</scope>
    <source>
        <strain evidence="2 3">NCTC12360</strain>
    </source>
</reference>
<dbReference type="OrthoDB" id="2229043at2"/>
<evidence type="ECO:0000313" key="2">
    <source>
        <dbReference type="EMBL" id="STD83409.1"/>
    </source>
</evidence>
<dbReference type="Proteomes" id="UP001241571">
    <property type="component" value="Unassembled WGS sequence"/>
</dbReference>
<evidence type="ECO:0000313" key="4">
    <source>
        <dbReference type="Proteomes" id="UP001241571"/>
    </source>
</evidence>
<dbReference type="EMBL" id="JASUBT010000006">
    <property type="protein sequence ID" value="MDL4936091.1"/>
    <property type="molecule type" value="Genomic_DNA"/>
</dbReference>
<dbReference type="EMBL" id="UFYW01000001">
    <property type="protein sequence ID" value="STD83409.1"/>
    <property type="molecule type" value="Genomic_DNA"/>
</dbReference>
<name>A0A2K3QVD1_ENTGA</name>
<evidence type="ECO:0000313" key="3">
    <source>
        <dbReference type="Proteomes" id="UP000254807"/>
    </source>
</evidence>
<gene>
    <name evidence="2" type="ORF">NCTC12360_01874</name>
    <name evidence="1" type="ORF">QRX88_10225</name>
</gene>
<keyword evidence="3" id="KW-1185">Reference proteome</keyword>
<evidence type="ECO:0000313" key="1">
    <source>
        <dbReference type="EMBL" id="MDL4936091.1"/>
    </source>
</evidence>
<dbReference type="AlphaFoldDB" id="A0A2K3QVD1"/>
<dbReference type="Proteomes" id="UP000254807">
    <property type="component" value="Unassembled WGS sequence"/>
</dbReference>
<sequence>MIATILLSLVIFGYAGKVLYRMVKKGSCSDCHQSCPVKHEEKI</sequence>
<proteinExistence type="predicted"/>
<dbReference type="GeneID" id="93225363"/>
<accession>A0A2K3QVD1</accession>
<protein>
    <submittedName>
        <fullName evidence="1">FeoB-associated Cys-rich membrane protein</fullName>
    </submittedName>
</protein>
<organism evidence="2 3">
    <name type="scientific">Enterococcus gallinarum</name>
    <dbReference type="NCBI Taxonomy" id="1353"/>
    <lineage>
        <taxon>Bacteria</taxon>
        <taxon>Bacillati</taxon>
        <taxon>Bacillota</taxon>
        <taxon>Bacilli</taxon>
        <taxon>Lactobacillales</taxon>
        <taxon>Enterococcaceae</taxon>
        <taxon>Enterococcus</taxon>
    </lineage>
</organism>
<dbReference type="RefSeq" id="WP_071870149.1">
    <property type="nucleotide sequence ID" value="NZ_BSYC01000002.1"/>
</dbReference>